<dbReference type="Gene3D" id="1.20.1250.20">
    <property type="entry name" value="MFS general substrate transporter like domains"/>
    <property type="match status" value="2"/>
</dbReference>
<evidence type="ECO:0000313" key="6">
    <source>
        <dbReference type="EMBL" id="VUC19900.1"/>
    </source>
</evidence>
<gene>
    <name evidence="6" type="ORF">CLO192961_LOCUS7013</name>
</gene>
<dbReference type="Pfam" id="PF07690">
    <property type="entry name" value="MFS_1"/>
    <property type="match status" value="1"/>
</dbReference>
<evidence type="ECO:0008006" key="8">
    <source>
        <dbReference type="Google" id="ProtNLM"/>
    </source>
</evidence>
<organism evidence="6 7">
    <name type="scientific">Bionectria ochroleuca</name>
    <name type="common">Gliocladium roseum</name>
    <dbReference type="NCBI Taxonomy" id="29856"/>
    <lineage>
        <taxon>Eukaryota</taxon>
        <taxon>Fungi</taxon>
        <taxon>Dikarya</taxon>
        <taxon>Ascomycota</taxon>
        <taxon>Pezizomycotina</taxon>
        <taxon>Sordariomycetes</taxon>
        <taxon>Hypocreomycetidae</taxon>
        <taxon>Hypocreales</taxon>
        <taxon>Bionectriaceae</taxon>
        <taxon>Clonostachys</taxon>
    </lineage>
</organism>
<comment type="subcellular location">
    <subcellularLocation>
        <location evidence="1">Membrane</location>
        <topology evidence="1">Multi-pass membrane protein</topology>
    </subcellularLocation>
</comment>
<feature type="transmembrane region" description="Helical" evidence="5">
    <location>
        <begin position="342"/>
        <end position="366"/>
    </location>
</feature>
<keyword evidence="4 5" id="KW-0472">Membrane</keyword>
<feature type="transmembrane region" description="Helical" evidence="5">
    <location>
        <begin position="39"/>
        <end position="57"/>
    </location>
</feature>
<feature type="transmembrane region" description="Helical" evidence="5">
    <location>
        <begin position="285"/>
        <end position="305"/>
    </location>
</feature>
<feature type="transmembrane region" description="Helical" evidence="5">
    <location>
        <begin position="131"/>
        <end position="149"/>
    </location>
</feature>
<feature type="transmembrane region" description="Helical" evidence="5">
    <location>
        <begin position="378"/>
        <end position="397"/>
    </location>
</feature>
<evidence type="ECO:0000313" key="7">
    <source>
        <dbReference type="Proteomes" id="UP000766486"/>
    </source>
</evidence>
<accession>A0ABY6TMS4</accession>
<feature type="transmembrane region" description="Helical" evidence="5">
    <location>
        <begin position="77"/>
        <end position="100"/>
    </location>
</feature>
<dbReference type="SUPFAM" id="SSF103473">
    <property type="entry name" value="MFS general substrate transporter"/>
    <property type="match status" value="1"/>
</dbReference>
<evidence type="ECO:0000256" key="1">
    <source>
        <dbReference type="ARBA" id="ARBA00004141"/>
    </source>
</evidence>
<dbReference type="PANTHER" id="PTHR10924">
    <property type="entry name" value="MAJOR FACILITATOR SUPERFAMILY PROTEIN-RELATED"/>
    <property type="match status" value="1"/>
</dbReference>
<feature type="transmembrane region" description="Helical" evidence="5">
    <location>
        <begin position="239"/>
        <end position="265"/>
    </location>
</feature>
<feature type="transmembrane region" description="Helical" evidence="5">
    <location>
        <begin position="107"/>
        <end position="125"/>
    </location>
</feature>
<dbReference type="InterPro" id="IPR011701">
    <property type="entry name" value="MFS"/>
</dbReference>
<protein>
    <recommendedName>
        <fullName evidence="8">Major facilitator superfamily (MFS) profile domain-containing protein</fullName>
    </recommendedName>
</protein>
<comment type="caution">
    <text evidence="6">The sequence shown here is derived from an EMBL/GenBank/DDBJ whole genome shotgun (WGS) entry which is preliminary data.</text>
</comment>
<reference evidence="6 7" key="1">
    <citation type="submission" date="2019-06" db="EMBL/GenBank/DDBJ databases">
        <authorList>
            <person name="Broberg M."/>
        </authorList>
    </citation>
    <scope>NUCLEOTIDE SEQUENCE [LARGE SCALE GENOMIC DNA]</scope>
</reference>
<evidence type="ECO:0000256" key="5">
    <source>
        <dbReference type="SAM" id="Phobius"/>
    </source>
</evidence>
<keyword evidence="7" id="KW-1185">Reference proteome</keyword>
<proteinExistence type="predicted"/>
<feature type="transmembrane region" description="Helical" evidence="5">
    <location>
        <begin position="417"/>
        <end position="437"/>
    </location>
</feature>
<dbReference type="InterPro" id="IPR049680">
    <property type="entry name" value="FLVCR1-2_SLC49-like"/>
</dbReference>
<name>A0ABY6TMS4_BIOOC</name>
<dbReference type="EMBL" id="CABFNS010000015">
    <property type="protein sequence ID" value="VUC19900.1"/>
    <property type="molecule type" value="Genomic_DNA"/>
</dbReference>
<dbReference type="InterPro" id="IPR036259">
    <property type="entry name" value="MFS_trans_sf"/>
</dbReference>
<feature type="transmembrane region" description="Helical" evidence="5">
    <location>
        <begin position="317"/>
        <end position="336"/>
    </location>
</feature>
<dbReference type="PANTHER" id="PTHR10924:SF6">
    <property type="entry name" value="SOLUTE CARRIER FAMILY 49 MEMBER A3"/>
    <property type="match status" value="1"/>
</dbReference>
<evidence type="ECO:0000256" key="2">
    <source>
        <dbReference type="ARBA" id="ARBA00022692"/>
    </source>
</evidence>
<keyword evidence="2 5" id="KW-0812">Transmembrane</keyword>
<evidence type="ECO:0000256" key="3">
    <source>
        <dbReference type="ARBA" id="ARBA00022989"/>
    </source>
</evidence>
<keyword evidence="3 5" id="KW-1133">Transmembrane helix</keyword>
<sequence>MPKPQDVEESESATLVADFAVEMISLPLPSESKLYRRRFVGLAQIVLLNVVVSWNWICFAPVSNYAAEFLGTSESDINWFSIAVLFAFVPTSILATIALARLGSKGSILVCCGLLLIGSWVKYAGMTTRSFTVVLIGQIFIGFSQPFILNAPTSFSALWFDSKSRTTATAIGTLANPLGAALGQVITPLWATGPDQLSDTVLYINIVATASCLPALFIPSRPVLPPELQTFDNQPTQSLWDDFVVLVTTLEFYLILVPFSCFVGFFNSFSTLLNQILSPYGFTELQSGIAGALLIGVGLITAAISTPLVDRYRFHLGCIRICIPILAAAYLSFYWAPPSESIELIYIICGIVGGASFALVPLILEFIVEIFHPVHPSLAPSICWSGGQLMGGTLTIVMNVLKEDRDANPPNRMQNSLLLLGILGFTVAPLPLSLGLFGRNHKVKMRRTEQHHEHNSIDMG</sequence>
<evidence type="ECO:0000256" key="4">
    <source>
        <dbReference type="ARBA" id="ARBA00023136"/>
    </source>
</evidence>
<dbReference type="Proteomes" id="UP000766486">
    <property type="component" value="Unassembled WGS sequence"/>
</dbReference>